<evidence type="ECO:0000313" key="1">
    <source>
        <dbReference type="EMBL" id="KXT89066.1"/>
    </source>
</evidence>
<name>A0A139PH23_STROR</name>
<organism evidence="1 2">
    <name type="scientific">Streptococcus oralis</name>
    <dbReference type="NCBI Taxonomy" id="1303"/>
    <lineage>
        <taxon>Bacteria</taxon>
        <taxon>Bacillati</taxon>
        <taxon>Bacillota</taxon>
        <taxon>Bacilli</taxon>
        <taxon>Lactobacillales</taxon>
        <taxon>Streptococcaceae</taxon>
        <taxon>Streptococcus</taxon>
    </lineage>
</organism>
<gene>
    <name evidence="1" type="ORF">SORDD21_01823</name>
</gene>
<comment type="caution">
    <text evidence="1">The sequence shown here is derived from an EMBL/GenBank/DDBJ whole genome shotgun (WGS) entry which is preliminary data.</text>
</comment>
<accession>A0A139PH23</accession>
<proteinExistence type="predicted"/>
<protein>
    <submittedName>
        <fullName evidence="1">Uncharacterized protein</fullName>
    </submittedName>
</protein>
<dbReference type="Proteomes" id="UP000070053">
    <property type="component" value="Unassembled WGS sequence"/>
</dbReference>
<evidence type="ECO:0000313" key="2">
    <source>
        <dbReference type="Proteomes" id="UP000070053"/>
    </source>
</evidence>
<dbReference type="AlphaFoldDB" id="A0A139PH23"/>
<reference evidence="1 2" key="1">
    <citation type="submission" date="2016-01" db="EMBL/GenBank/DDBJ databases">
        <title>Highly variable Streptococcus oralis are common among viridans streptococci isolated from primates.</title>
        <authorList>
            <person name="Denapaite D."/>
            <person name="Rieger M."/>
            <person name="Koendgen S."/>
            <person name="Brueckner R."/>
            <person name="Ochigava I."/>
            <person name="Kappeler P."/>
            <person name="Maetz-Rensing K."/>
            <person name="Leendertz F."/>
            <person name="Hakenbeck R."/>
        </authorList>
    </citation>
    <scope>NUCLEOTIDE SEQUENCE [LARGE SCALE GENOMIC DNA]</scope>
    <source>
        <strain evidence="1 2">DD21</strain>
    </source>
</reference>
<sequence length="199" mass="21896">MTISLVLGSSAAVCSSSSKSFGLTKAAMTKVRACRCPPDKYCVSTLRRFSKPILSSLKAVLNSSRSFSLTPQLSPRFAPRFLAMAIFSSMVKREAVPILGSWKTRAISFARFRTLVCLIDCPSKRISPWSTCRPPARIFIKVDLPAPFPPMTEMKSPSSTVRSKPLRTWFSLTVPASNVLWISSIFNNVAIYLLLLVAG</sequence>
<dbReference type="EMBL" id="LQZP01000484">
    <property type="protein sequence ID" value="KXT89066.1"/>
    <property type="molecule type" value="Genomic_DNA"/>
</dbReference>